<dbReference type="Gene3D" id="3.50.4.10">
    <property type="entry name" value="Hepatocyte Growth Factor"/>
    <property type="match status" value="1"/>
</dbReference>
<dbReference type="EMBL" id="ML732193">
    <property type="protein sequence ID" value="KAB8075515.1"/>
    <property type="molecule type" value="Genomic_DNA"/>
</dbReference>
<evidence type="ECO:0000313" key="2">
    <source>
        <dbReference type="EMBL" id="KAB8075515.1"/>
    </source>
</evidence>
<dbReference type="Pfam" id="PF00024">
    <property type="entry name" value="PAN_1"/>
    <property type="match status" value="1"/>
</dbReference>
<name>A0A5N5X624_9EURO</name>
<feature type="domain" description="Apple" evidence="1">
    <location>
        <begin position="113"/>
        <end position="194"/>
    </location>
</feature>
<protein>
    <recommendedName>
        <fullName evidence="1">Apple domain-containing protein</fullName>
    </recommendedName>
</protein>
<sequence>MGTLDCELDGDELHCKGRFSSEELERCKDEKGTLELAKSDLESRLKTCDSDLNMCLNAFAVEKRKMDQCFSDLSACLIASEDQKQKLDKCYSDNQSLQNQLEQCRSQSSAADCPSANGKQIAVGSTTFIASCNKVFHGQTIKLVPGVSYRDCLNLCAAEPECRAASLDHQSRCWVYRSIQTETDQVGMHSGKRI</sequence>
<gene>
    <name evidence="2" type="ORF">BDV29DRAFT_155596</name>
</gene>
<reference evidence="2 3" key="1">
    <citation type="submission" date="2019-04" db="EMBL/GenBank/DDBJ databases">
        <title>Friends and foes A comparative genomics study of 23 Aspergillus species from section Flavi.</title>
        <authorList>
            <consortium name="DOE Joint Genome Institute"/>
            <person name="Kjaerbolling I."/>
            <person name="Vesth T."/>
            <person name="Frisvad J.C."/>
            <person name="Nybo J.L."/>
            <person name="Theobald S."/>
            <person name="Kildgaard S."/>
            <person name="Isbrandt T."/>
            <person name="Kuo A."/>
            <person name="Sato A."/>
            <person name="Lyhne E.K."/>
            <person name="Kogle M.E."/>
            <person name="Wiebenga A."/>
            <person name="Kun R.S."/>
            <person name="Lubbers R.J."/>
            <person name="Makela M.R."/>
            <person name="Barry K."/>
            <person name="Chovatia M."/>
            <person name="Clum A."/>
            <person name="Daum C."/>
            <person name="Haridas S."/>
            <person name="He G."/>
            <person name="LaButti K."/>
            <person name="Lipzen A."/>
            <person name="Mondo S."/>
            <person name="Riley R."/>
            <person name="Salamov A."/>
            <person name="Simmons B.A."/>
            <person name="Magnuson J.K."/>
            <person name="Henrissat B."/>
            <person name="Mortensen U.H."/>
            <person name="Larsen T.O."/>
            <person name="Devries R.P."/>
            <person name="Grigoriev I.V."/>
            <person name="Machida M."/>
            <person name="Baker S.E."/>
            <person name="Andersen M.R."/>
        </authorList>
    </citation>
    <scope>NUCLEOTIDE SEQUENCE [LARGE SCALE GENOMIC DNA]</scope>
    <source>
        <strain evidence="2 3">CBS 151.66</strain>
    </source>
</reference>
<accession>A0A5N5X624</accession>
<evidence type="ECO:0000259" key="1">
    <source>
        <dbReference type="PROSITE" id="PS50948"/>
    </source>
</evidence>
<dbReference type="Proteomes" id="UP000326565">
    <property type="component" value="Unassembled WGS sequence"/>
</dbReference>
<evidence type="ECO:0000313" key="3">
    <source>
        <dbReference type="Proteomes" id="UP000326565"/>
    </source>
</evidence>
<dbReference type="PROSITE" id="PS50948">
    <property type="entry name" value="PAN"/>
    <property type="match status" value="1"/>
</dbReference>
<proteinExistence type="predicted"/>
<keyword evidence="3" id="KW-1185">Reference proteome</keyword>
<dbReference type="AlphaFoldDB" id="A0A5N5X624"/>
<dbReference type="InterPro" id="IPR003609">
    <property type="entry name" value="Pan_app"/>
</dbReference>
<dbReference type="OrthoDB" id="4462933at2759"/>
<organism evidence="2 3">
    <name type="scientific">Aspergillus leporis</name>
    <dbReference type="NCBI Taxonomy" id="41062"/>
    <lineage>
        <taxon>Eukaryota</taxon>
        <taxon>Fungi</taxon>
        <taxon>Dikarya</taxon>
        <taxon>Ascomycota</taxon>
        <taxon>Pezizomycotina</taxon>
        <taxon>Eurotiomycetes</taxon>
        <taxon>Eurotiomycetidae</taxon>
        <taxon>Eurotiales</taxon>
        <taxon>Aspergillaceae</taxon>
        <taxon>Aspergillus</taxon>
        <taxon>Aspergillus subgen. Circumdati</taxon>
    </lineage>
</organism>